<evidence type="ECO:0008006" key="3">
    <source>
        <dbReference type="Google" id="ProtNLM"/>
    </source>
</evidence>
<name>A0ABY8FF75_9HYPH</name>
<dbReference type="RefSeq" id="WP_265683519.1">
    <property type="nucleotide sequence ID" value="NZ_CP120863.1"/>
</dbReference>
<sequence length="149" mass="16064">MSTAETQTLLLKVLDEIIPAGGARRMPSAGVKAVADGVLTATAYSNRSPGAVTRLLEAISLKSPDFQNLSSDLRVDVLKEVEAAYPADFTELVRLTYTAYYSRADIRPMLGVGAHPVHPDGYPVEPESDALMDELTTPVRARGTAYRLT</sequence>
<gene>
    <name evidence="1" type="ORF">K1718_07725</name>
</gene>
<dbReference type="Proteomes" id="UP001209803">
    <property type="component" value="Chromosome"/>
</dbReference>
<evidence type="ECO:0000313" key="1">
    <source>
        <dbReference type="EMBL" id="WFE91233.1"/>
    </source>
</evidence>
<protein>
    <recommendedName>
        <fullName evidence="3">Gluconate 2-dehydrogenase subunit 3 family protein</fullName>
    </recommendedName>
</protein>
<dbReference type="EMBL" id="CP120863">
    <property type="protein sequence ID" value="WFE91233.1"/>
    <property type="molecule type" value="Genomic_DNA"/>
</dbReference>
<reference evidence="1 2" key="1">
    <citation type="submission" date="2023-03" db="EMBL/GenBank/DDBJ databases">
        <title>Roseibium porphyridii sp. nov. and Roseibium rhodosorbium sp. nov. isolated from marine algae, Porphyridium cruentum and Rhodosorus marinus, respectively.</title>
        <authorList>
            <person name="Lee M.W."/>
            <person name="Choi B.J."/>
            <person name="Lee J.K."/>
            <person name="Choi D.G."/>
            <person name="Baek J.H."/>
            <person name="Bayburt H."/>
            <person name="Kim J.M."/>
            <person name="Han D.M."/>
            <person name="Kim K.H."/>
            <person name="Jeon C.O."/>
        </authorList>
    </citation>
    <scope>NUCLEOTIDE SEQUENCE [LARGE SCALE GENOMIC DNA]</scope>
    <source>
        <strain evidence="1 2">KMA01</strain>
    </source>
</reference>
<keyword evidence="2" id="KW-1185">Reference proteome</keyword>
<accession>A0ABY8FF75</accession>
<organism evidence="1 2">
    <name type="scientific">Roseibium porphyridii</name>
    <dbReference type="NCBI Taxonomy" id="2866279"/>
    <lineage>
        <taxon>Bacteria</taxon>
        <taxon>Pseudomonadati</taxon>
        <taxon>Pseudomonadota</taxon>
        <taxon>Alphaproteobacteria</taxon>
        <taxon>Hyphomicrobiales</taxon>
        <taxon>Stappiaceae</taxon>
        <taxon>Roseibium</taxon>
    </lineage>
</organism>
<evidence type="ECO:0000313" key="2">
    <source>
        <dbReference type="Proteomes" id="UP001209803"/>
    </source>
</evidence>
<proteinExistence type="predicted"/>